<reference evidence="12" key="1">
    <citation type="submission" date="2021-01" db="EMBL/GenBank/DDBJ databases">
        <authorList>
            <person name="Corre E."/>
            <person name="Pelletier E."/>
            <person name="Niang G."/>
            <person name="Scheremetjew M."/>
            <person name="Finn R."/>
            <person name="Kale V."/>
            <person name="Holt S."/>
            <person name="Cochrane G."/>
            <person name="Meng A."/>
            <person name="Brown T."/>
            <person name="Cohen L."/>
        </authorList>
    </citation>
    <scope>NUCLEOTIDE SEQUENCE</scope>
    <source>
        <strain evidence="12">GSBS06</strain>
    </source>
</reference>
<dbReference type="EMBL" id="HBIN01022300">
    <property type="protein sequence ID" value="CAE0447155.1"/>
    <property type="molecule type" value="Transcribed_RNA"/>
</dbReference>
<keyword evidence="6 10" id="KW-0949">S-adenosyl-L-methionine</keyword>
<comment type="subcellular location">
    <subcellularLocation>
        <location evidence="10">Endoplasmic reticulum membrane</location>
        <topology evidence="10">Multi-pass membrane protein</topology>
    </subcellularLocation>
    <subcellularLocation>
        <location evidence="1">Membrane</location>
        <topology evidence="1">Multi-pass membrane protein</topology>
    </subcellularLocation>
</comment>
<dbReference type="InterPro" id="IPR025770">
    <property type="entry name" value="PPMT_MeTrfase"/>
</dbReference>
<evidence type="ECO:0000256" key="7">
    <source>
        <dbReference type="ARBA" id="ARBA00022692"/>
    </source>
</evidence>
<dbReference type="Gene3D" id="1.20.120.1630">
    <property type="match status" value="1"/>
</dbReference>
<dbReference type="Pfam" id="PF04140">
    <property type="entry name" value="ICMT"/>
    <property type="match status" value="1"/>
</dbReference>
<evidence type="ECO:0000256" key="2">
    <source>
        <dbReference type="ARBA" id="ARBA00009140"/>
    </source>
</evidence>
<comment type="caution">
    <text evidence="10">Lacks conserved residue(s) required for the propagation of feature annotation.</text>
</comment>
<comment type="catalytic activity">
    <reaction evidence="10">
        <text>[protein]-C-terminal S-[(2E,6E)-farnesyl]-L-cysteine + S-adenosyl-L-methionine = [protein]-C-terminal S-[(2E,6E)-farnesyl]-L-cysteine methyl ester + S-adenosyl-L-homocysteine</text>
        <dbReference type="Rhea" id="RHEA:21672"/>
        <dbReference type="Rhea" id="RHEA-COMP:12125"/>
        <dbReference type="Rhea" id="RHEA-COMP:12126"/>
        <dbReference type="ChEBI" id="CHEBI:57856"/>
        <dbReference type="ChEBI" id="CHEBI:59789"/>
        <dbReference type="ChEBI" id="CHEBI:90510"/>
        <dbReference type="ChEBI" id="CHEBI:90511"/>
        <dbReference type="EC" id="2.1.1.100"/>
    </reaction>
</comment>
<evidence type="ECO:0000256" key="6">
    <source>
        <dbReference type="ARBA" id="ARBA00022691"/>
    </source>
</evidence>
<keyword evidence="9 10" id="KW-0472">Membrane</keyword>
<comment type="similarity">
    <text evidence="2 10">Belongs to the class VI-like SAM-binding methyltransferase superfamily. Isoprenylcysteine carboxyl methyltransferase family.</text>
</comment>
<evidence type="ECO:0000313" key="11">
    <source>
        <dbReference type="EMBL" id="CAE0447153.1"/>
    </source>
</evidence>
<sequence length="214" mass="24644">MCLFCFFHASEWYITAVYRPSELGYKSWLINHSMQYTIAQIASCIEFWVEFFFLPFWLKSNRILITLTFCFSSIAICIRISGMVTAGGNFDHIVMMRKKENHQLVTNGIYSWLRHPAYFGWYYWVVCSQMLLGNPICTLGFAYVTTVFFNGRIPPEEQALVNIYGETYFNYCRNTPIGIPLVRGFVPYDKNAPISTSASTSNKDVDGDNSPKEA</sequence>
<proteinExistence type="inferred from homology"/>
<gene>
    <name evidence="11" type="ORF">ASTO00021_LOCUS17133</name>
    <name evidence="12" type="ORF">ASTO00021_LOCUS17135</name>
</gene>
<protein>
    <recommendedName>
        <fullName evidence="3 10">Protein-S-isoprenylcysteine O-methyltransferase</fullName>
        <ecNumber evidence="3 10">2.1.1.100</ecNumber>
    </recommendedName>
</protein>
<accession>A0A6S8FUR9</accession>
<dbReference type="GO" id="GO:0005789">
    <property type="term" value="C:endoplasmic reticulum membrane"/>
    <property type="evidence" value="ECO:0007669"/>
    <property type="project" value="UniProtKB-SubCell"/>
</dbReference>
<keyword evidence="10" id="KW-0256">Endoplasmic reticulum</keyword>
<name>A0A6S8FUR9_9STRA</name>
<evidence type="ECO:0000256" key="8">
    <source>
        <dbReference type="ARBA" id="ARBA00022989"/>
    </source>
</evidence>
<dbReference type="PANTHER" id="PTHR12714">
    <property type="entry name" value="PROTEIN-S ISOPRENYLCYSTEINE O-METHYLTRANSFERASE"/>
    <property type="match status" value="1"/>
</dbReference>
<feature type="transmembrane region" description="Helical" evidence="10">
    <location>
        <begin position="64"/>
        <end position="86"/>
    </location>
</feature>
<organism evidence="12">
    <name type="scientific">Aplanochytrium stocchinoi</name>
    <dbReference type="NCBI Taxonomy" id="215587"/>
    <lineage>
        <taxon>Eukaryota</taxon>
        <taxon>Sar</taxon>
        <taxon>Stramenopiles</taxon>
        <taxon>Bigyra</taxon>
        <taxon>Labyrinthulomycetes</taxon>
        <taxon>Thraustochytrida</taxon>
        <taxon>Thraustochytriidae</taxon>
        <taxon>Aplanochytrium</taxon>
    </lineage>
</organism>
<keyword evidence="4 10" id="KW-0489">Methyltransferase</keyword>
<dbReference type="InterPro" id="IPR007269">
    <property type="entry name" value="ICMT_MeTrfase"/>
</dbReference>
<evidence type="ECO:0000256" key="4">
    <source>
        <dbReference type="ARBA" id="ARBA00022603"/>
    </source>
</evidence>
<feature type="transmembrane region" description="Helical" evidence="10">
    <location>
        <begin position="121"/>
        <end position="144"/>
    </location>
</feature>
<evidence type="ECO:0000313" key="12">
    <source>
        <dbReference type="EMBL" id="CAE0447155.1"/>
    </source>
</evidence>
<evidence type="ECO:0000256" key="1">
    <source>
        <dbReference type="ARBA" id="ARBA00004141"/>
    </source>
</evidence>
<dbReference type="GO" id="GO:0004671">
    <property type="term" value="F:protein C-terminal S-isoprenylcysteine carboxyl O-methyltransferase activity"/>
    <property type="evidence" value="ECO:0007669"/>
    <property type="project" value="UniProtKB-EC"/>
</dbReference>
<dbReference type="EMBL" id="HBIN01022298">
    <property type="protein sequence ID" value="CAE0447153.1"/>
    <property type="molecule type" value="Transcribed_RNA"/>
</dbReference>
<dbReference type="EC" id="2.1.1.100" evidence="3 10"/>
<dbReference type="PANTHER" id="PTHR12714:SF9">
    <property type="entry name" value="PROTEIN-S-ISOPRENYLCYSTEINE O-METHYLTRANSFERASE"/>
    <property type="match status" value="1"/>
</dbReference>
<feature type="transmembrane region" description="Helical" evidence="10">
    <location>
        <begin position="36"/>
        <end position="57"/>
    </location>
</feature>
<keyword evidence="7 10" id="KW-0812">Transmembrane</keyword>
<evidence type="ECO:0000256" key="10">
    <source>
        <dbReference type="RuleBase" id="RU362022"/>
    </source>
</evidence>
<dbReference type="AlphaFoldDB" id="A0A6S8FUR9"/>
<keyword evidence="5" id="KW-0808">Transferase</keyword>
<evidence type="ECO:0000256" key="3">
    <source>
        <dbReference type="ARBA" id="ARBA00012151"/>
    </source>
</evidence>
<keyword evidence="8 10" id="KW-1133">Transmembrane helix</keyword>
<dbReference type="PROSITE" id="PS51564">
    <property type="entry name" value="SAM_ICMT"/>
    <property type="match status" value="1"/>
</dbReference>
<evidence type="ECO:0000256" key="9">
    <source>
        <dbReference type="ARBA" id="ARBA00023136"/>
    </source>
</evidence>
<dbReference type="GO" id="GO:0032259">
    <property type="term" value="P:methylation"/>
    <property type="evidence" value="ECO:0007669"/>
    <property type="project" value="UniProtKB-KW"/>
</dbReference>
<evidence type="ECO:0000256" key="5">
    <source>
        <dbReference type="ARBA" id="ARBA00022679"/>
    </source>
</evidence>